<keyword evidence="3" id="KW-1185">Reference proteome</keyword>
<evidence type="ECO:0000256" key="1">
    <source>
        <dbReference type="SAM" id="MobiDB-lite"/>
    </source>
</evidence>
<accession>A0AAD7WJ86</accession>
<feature type="region of interest" description="Disordered" evidence="1">
    <location>
        <begin position="59"/>
        <end position="81"/>
    </location>
</feature>
<sequence length="124" mass="13698">MLARGLVPSSLWGLFIQVHPPVHQRRSPHETPPLLTWDQCSDSEAGKTEQVPARIKLSSGRRRNCGASSSTPHREPIIKPMQWSPRSLLKTLMPQRSDGIIRCPAVKGSKTRGASALQVREDSA</sequence>
<protein>
    <submittedName>
        <fullName evidence="2">Uncharacterized protein</fullName>
    </submittedName>
</protein>
<proteinExistence type="predicted"/>
<evidence type="ECO:0000313" key="3">
    <source>
        <dbReference type="Proteomes" id="UP001221898"/>
    </source>
</evidence>
<organism evidence="2 3">
    <name type="scientific">Aldrovandia affinis</name>
    <dbReference type="NCBI Taxonomy" id="143900"/>
    <lineage>
        <taxon>Eukaryota</taxon>
        <taxon>Metazoa</taxon>
        <taxon>Chordata</taxon>
        <taxon>Craniata</taxon>
        <taxon>Vertebrata</taxon>
        <taxon>Euteleostomi</taxon>
        <taxon>Actinopterygii</taxon>
        <taxon>Neopterygii</taxon>
        <taxon>Teleostei</taxon>
        <taxon>Notacanthiformes</taxon>
        <taxon>Halosauridae</taxon>
        <taxon>Aldrovandia</taxon>
    </lineage>
</organism>
<comment type="caution">
    <text evidence="2">The sequence shown here is derived from an EMBL/GenBank/DDBJ whole genome shotgun (WGS) entry which is preliminary data.</text>
</comment>
<reference evidence="2" key="1">
    <citation type="journal article" date="2023" name="Science">
        <title>Genome structures resolve the early diversification of teleost fishes.</title>
        <authorList>
            <person name="Parey E."/>
            <person name="Louis A."/>
            <person name="Montfort J."/>
            <person name="Bouchez O."/>
            <person name="Roques C."/>
            <person name="Iampietro C."/>
            <person name="Lluch J."/>
            <person name="Castinel A."/>
            <person name="Donnadieu C."/>
            <person name="Desvignes T."/>
            <person name="Floi Bucao C."/>
            <person name="Jouanno E."/>
            <person name="Wen M."/>
            <person name="Mejri S."/>
            <person name="Dirks R."/>
            <person name="Jansen H."/>
            <person name="Henkel C."/>
            <person name="Chen W.J."/>
            <person name="Zahm M."/>
            <person name="Cabau C."/>
            <person name="Klopp C."/>
            <person name="Thompson A.W."/>
            <person name="Robinson-Rechavi M."/>
            <person name="Braasch I."/>
            <person name="Lecointre G."/>
            <person name="Bobe J."/>
            <person name="Postlethwait J.H."/>
            <person name="Berthelot C."/>
            <person name="Roest Crollius H."/>
            <person name="Guiguen Y."/>
        </authorList>
    </citation>
    <scope>NUCLEOTIDE SEQUENCE</scope>
    <source>
        <strain evidence="2">NC1722</strain>
    </source>
</reference>
<name>A0AAD7WJ86_9TELE</name>
<evidence type="ECO:0000313" key="2">
    <source>
        <dbReference type="EMBL" id="KAJ8399056.1"/>
    </source>
</evidence>
<dbReference type="EMBL" id="JAINUG010000085">
    <property type="protein sequence ID" value="KAJ8399056.1"/>
    <property type="molecule type" value="Genomic_DNA"/>
</dbReference>
<dbReference type="Proteomes" id="UP001221898">
    <property type="component" value="Unassembled WGS sequence"/>
</dbReference>
<dbReference type="AlphaFoldDB" id="A0AAD7WJ86"/>
<gene>
    <name evidence="2" type="ORF">AAFF_G00414350</name>
</gene>